<reference evidence="1" key="1">
    <citation type="submission" date="2023-02" db="EMBL/GenBank/DDBJ databases">
        <title>Kitasatospora phosalacinea NBRC 14362.</title>
        <authorList>
            <person name="Ichikawa N."/>
            <person name="Sato H."/>
            <person name="Tonouchi N."/>
        </authorList>
    </citation>
    <scope>NUCLEOTIDE SEQUENCE</scope>
    <source>
        <strain evidence="1">NBRC 14362</strain>
    </source>
</reference>
<dbReference type="AlphaFoldDB" id="A0A9W6PGY8"/>
<accession>A0A9W6PGY8</accession>
<evidence type="ECO:0000313" key="1">
    <source>
        <dbReference type="EMBL" id="GLW54723.1"/>
    </source>
</evidence>
<sequence length="94" mass="10559">MAQDKEHRMNRQYDGWRTVYGSAPRRRPTPGGTYLELHGGPFDGQLLDVAGWTPDELAEGACLVVPGDRTGPRAAYEADPGDPTRWHYRGHRHC</sequence>
<protein>
    <submittedName>
        <fullName evidence="1">Uncharacterized protein</fullName>
    </submittedName>
</protein>
<name>A0A9W6PGY8_9ACTN</name>
<comment type="caution">
    <text evidence="1">The sequence shown here is derived from an EMBL/GenBank/DDBJ whole genome shotgun (WGS) entry which is preliminary data.</text>
</comment>
<evidence type="ECO:0000313" key="2">
    <source>
        <dbReference type="Proteomes" id="UP001165143"/>
    </source>
</evidence>
<proteinExistence type="predicted"/>
<gene>
    <name evidence="1" type="ORF">Kpho01_27340</name>
</gene>
<dbReference type="Proteomes" id="UP001165143">
    <property type="component" value="Unassembled WGS sequence"/>
</dbReference>
<organism evidence="1 2">
    <name type="scientific">Kitasatospora phosalacinea</name>
    <dbReference type="NCBI Taxonomy" id="2065"/>
    <lineage>
        <taxon>Bacteria</taxon>
        <taxon>Bacillati</taxon>
        <taxon>Actinomycetota</taxon>
        <taxon>Actinomycetes</taxon>
        <taxon>Kitasatosporales</taxon>
        <taxon>Streptomycetaceae</taxon>
        <taxon>Kitasatospora</taxon>
    </lineage>
</organism>
<dbReference type="EMBL" id="BSRX01000014">
    <property type="protein sequence ID" value="GLW54723.1"/>
    <property type="molecule type" value="Genomic_DNA"/>
</dbReference>